<evidence type="ECO:0000256" key="1">
    <source>
        <dbReference type="SAM" id="SignalP"/>
    </source>
</evidence>
<reference evidence="2 3" key="1">
    <citation type="submission" date="2020-08" db="EMBL/GenBank/DDBJ databases">
        <title>Sequencing the genomes of 1000 actinobacteria strains.</title>
        <authorList>
            <person name="Klenk H.-P."/>
        </authorList>
    </citation>
    <scope>NUCLEOTIDE SEQUENCE [LARGE SCALE GENOMIC DNA]</scope>
    <source>
        <strain evidence="2 3">DSM 45784</strain>
    </source>
</reference>
<dbReference type="EMBL" id="JACHND010000001">
    <property type="protein sequence ID" value="MBB4702823.1"/>
    <property type="molecule type" value="Genomic_DNA"/>
</dbReference>
<accession>A0A7W7D9M1</accession>
<feature type="chain" id="PRO_5030745265" description="Peptidase inhibitor family I36 protein" evidence="1">
    <location>
        <begin position="31"/>
        <end position="127"/>
    </location>
</feature>
<dbReference type="AlphaFoldDB" id="A0A7W7D9M1"/>
<dbReference type="RefSeq" id="WP_184882834.1">
    <property type="nucleotide sequence ID" value="NZ_BOOV01000005.1"/>
</dbReference>
<comment type="caution">
    <text evidence="2">The sequence shown here is derived from an EMBL/GenBank/DDBJ whole genome shotgun (WGS) entry which is preliminary data.</text>
</comment>
<feature type="signal peptide" evidence="1">
    <location>
        <begin position="1"/>
        <end position="30"/>
    </location>
</feature>
<organism evidence="2 3">
    <name type="scientific">Sphaerisporangium siamense</name>
    <dbReference type="NCBI Taxonomy" id="795645"/>
    <lineage>
        <taxon>Bacteria</taxon>
        <taxon>Bacillati</taxon>
        <taxon>Actinomycetota</taxon>
        <taxon>Actinomycetes</taxon>
        <taxon>Streptosporangiales</taxon>
        <taxon>Streptosporangiaceae</taxon>
        <taxon>Sphaerisporangium</taxon>
    </lineage>
</organism>
<gene>
    <name evidence="2" type="ORF">BJ982_004367</name>
</gene>
<evidence type="ECO:0000313" key="2">
    <source>
        <dbReference type="EMBL" id="MBB4702823.1"/>
    </source>
</evidence>
<evidence type="ECO:0008006" key="4">
    <source>
        <dbReference type="Google" id="ProtNLM"/>
    </source>
</evidence>
<dbReference type="Proteomes" id="UP000542210">
    <property type="component" value="Unassembled WGS sequence"/>
</dbReference>
<keyword evidence="3" id="KW-1185">Reference proteome</keyword>
<protein>
    <recommendedName>
        <fullName evidence="4">Peptidase inhibitor family I36 protein</fullName>
    </recommendedName>
</protein>
<keyword evidence="1" id="KW-0732">Signal</keyword>
<sequence length="127" mass="13439">MKPASWSARIAAAAGVACLAMVAIAGPAPAGTTGEKDANKGPGDICLWSGKDYGGTSWCWNPGNGYVDVPPALHDNVGSFKADADGCFINWIHVPDRKETRVVRKGDYRKVYKNDFGGKIDAVAPRC</sequence>
<evidence type="ECO:0000313" key="3">
    <source>
        <dbReference type="Proteomes" id="UP000542210"/>
    </source>
</evidence>
<proteinExistence type="predicted"/>
<name>A0A7W7D9M1_9ACTN</name>